<evidence type="ECO:0000313" key="1">
    <source>
        <dbReference type="EMBL" id="MCL6284751.1"/>
    </source>
</evidence>
<sequence length="144" mass="15427">MKRCFALAALLLASACDIETGEAPKYAFVSPYGPRVNPVNANEFEVILSAGGAFDGYWCGASDYARRKLGAAWTDRVYVASPISQSVTTDRRSAVRFTLDPAALGITPVNKTFSAGLQVGDNMSVTQANTRCSYARPFTVGGRF</sequence>
<dbReference type="Proteomes" id="UP001203880">
    <property type="component" value="Unassembled WGS sequence"/>
</dbReference>
<name>A0ABT0Q4I8_9RHOB</name>
<reference evidence="1" key="1">
    <citation type="submission" date="2022-05" db="EMBL/GenBank/DDBJ databases">
        <authorList>
            <person name="Park J.-S."/>
        </authorList>
    </citation>
    <scope>NUCLEOTIDE SEQUENCE</scope>
    <source>
        <strain evidence="1">2012CJ41-6</strain>
    </source>
</reference>
<evidence type="ECO:0000313" key="2">
    <source>
        <dbReference type="Proteomes" id="UP001203880"/>
    </source>
</evidence>
<keyword evidence="2" id="KW-1185">Reference proteome</keyword>
<proteinExistence type="predicted"/>
<organism evidence="1 2">
    <name type="scientific">Ruegeria spongiae</name>
    <dbReference type="NCBI Taxonomy" id="2942209"/>
    <lineage>
        <taxon>Bacteria</taxon>
        <taxon>Pseudomonadati</taxon>
        <taxon>Pseudomonadota</taxon>
        <taxon>Alphaproteobacteria</taxon>
        <taxon>Rhodobacterales</taxon>
        <taxon>Roseobacteraceae</taxon>
        <taxon>Ruegeria</taxon>
    </lineage>
</organism>
<dbReference type="EMBL" id="JAMFMB010000018">
    <property type="protein sequence ID" value="MCL6284751.1"/>
    <property type="molecule type" value="Genomic_DNA"/>
</dbReference>
<dbReference type="RefSeq" id="WP_249710900.1">
    <property type="nucleotide sequence ID" value="NZ_JAMFMB010000018.1"/>
</dbReference>
<gene>
    <name evidence="1" type="ORF">M3P21_14535</name>
</gene>
<protein>
    <submittedName>
        <fullName evidence="1">Uncharacterized protein</fullName>
    </submittedName>
</protein>
<comment type="caution">
    <text evidence="1">The sequence shown here is derived from an EMBL/GenBank/DDBJ whole genome shotgun (WGS) entry which is preliminary data.</text>
</comment>
<dbReference type="PROSITE" id="PS51257">
    <property type="entry name" value="PROKAR_LIPOPROTEIN"/>
    <property type="match status" value="1"/>
</dbReference>
<accession>A0ABT0Q4I8</accession>